<proteinExistence type="inferred from homology"/>
<dbReference type="InterPro" id="IPR002539">
    <property type="entry name" value="MaoC-like_dom"/>
</dbReference>
<sequence>MTSSLRLTDLEKGQELARREYPISRDSLVRYAGASGDFNPIHYNDAFAEQVGLPGVIAHGMLTLGTAMSAVVDAVGDPAAVHACSTRFTKPVPVPALEATTLSIVVTVRALDAEAGTAELDVTAEAAGTKVLGRARASVALDTGVPDGEQVGAASTSPSATSGGDAA</sequence>
<dbReference type="Proteomes" id="UP000245590">
    <property type="component" value="Unassembled WGS sequence"/>
</dbReference>
<dbReference type="Gene3D" id="3.10.129.10">
    <property type="entry name" value="Hotdog Thioesterase"/>
    <property type="match status" value="1"/>
</dbReference>
<dbReference type="GO" id="GO:0004312">
    <property type="term" value="F:fatty acid synthase activity"/>
    <property type="evidence" value="ECO:0007669"/>
    <property type="project" value="InterPro"/>
</dbReference>
<comment type="similarity">
    <text evidence="1">Belongs to the enoyl-CoA hydratase/isomerase family.</text>
</comment>
<evidence type="ECO:0000313" key="5">
    <source>
        <dbReference type="Proteomes" id="UP000245590"/>
    </source>
</evidence>
<reference evidence="4 5" key="1">
    <citation type="submission" date="2018-05" db="EMBL/GenBank/DDBJ databases">
        <title>Brachybacterium sp. M1HQ-2T, whole genome shotgun sequence.</title>
        <authorList>
            <person name="Tuo L."/>
        </authorList>
    </citation>
    <scope>NUCLEOTIDE SEQUENCE [LARGE SCALE GENOMIC DNA]</scope>
    <source>
        <strain evidence="4 5">M1HQ-2</strain>
    </source>
</reference>
<evidence type="ECO:0000313" key="4">
    <source>
        <dbReference type="EMBL" id="PWH05026.1"/>
    </source>
</evidence>
<organism evidence="4 5">
    <name type="scientific">Brachybacterium endophyticum</name>
    <dbReference type="NCBI Taxonomy" id="2182385"/>
    <lineage>
        <taxon>Bacteria</taxon>
        <taxon>Bacillati</taxon>
        <taxon>Actinomycetota</taxon>
        <taxon>Actinomycetes</taxon>
        <taxon>Micrococcales</taxon>
        <taxon>Dermabacteraceae</taxon>
        <taxon>Brachybacterium</taxon>
    </lineage>
</organism>
<feature type="compositionally biased region" description="Low complexity" evidence="2">
    <location>
        <begin position="152"/>
        <end position="167"/>
    </location>
</feature>
<comment type="caution">
    <text evidence="4">The sequence shown here is derived from an EMBL/GenBank/DDBJ whole genome shotgun (WGS) entry which is preliminary data.</text>
</comment>
<dbReference type="PRINTS" id="PR01483">
    <property type="entry name" value="FASYNTHASE"/>
</dbReference>
<name>A0A2U2RGN8_9MICO</name>
<dbReference type="InterPro" id="IPR029069">
    <property type="entry name" value="HotDog_dom_sf"/>
</dbReference>
<dbReference type="GO" id="GO:0006633">
    <property type="term" value="P:fatty acid biosynthetic process"/>
    <property type="evidence" value="ECO:0007669"/>
    <property type="project" value="InterPro"/>
</dbReference>
<dbReference type="SUPFAM" id="SSF54637">
    <property type="entry name" value="Thioesterase/thiol ester dehydrase-isomerase"/>
    <property type="match status" value="1"/>
</dbReference>
<evidence type="ECO:0000256" key="1">
    <source>
        <dbReference type="ARBA" id="ARBA00005254"/>
    </source>
</evidence>
<dbReference type="AlphaFoldDB" id="A0A2U2RGN8"/>
<accession>A0A2U2RGN8</accession>
<dbReference type="EMBL" id="QFKX01000008">
    <property type="protein sequence ID" value="PWH05026.1"/>
    <property type="molecule type" value="Genomic_DNA"/>
</dbReference>
<keyword evidence="5" id="KW-1185">Reference proteome</keyword>
<evidence type="ECO:0000259" key="3">
    <source>
        <dbReference type="Pfam" id="PF01575"/>
    </source>
</evidence>
<dbReference type="PANTHER" id="PTHR43841">
    <property type="entry name" value="3-HYDROXYACYL-THIOESTER DEHYDRATASE HTDX-RELATED"/>
    <property type="match status" value="1"/>
</dbReference>
<feature type="region of interest" description="Disordered" evidence="2">
    <location>
        <begin position="143"/>
        <end position="167"/>
    </location>
</feature>
<evidence type="ECO:0000256" key="2">
    <source>
        <dbReference type="SAM" id="MobiDB-lite"/>
    </source>
</evidence>
<dbReference type="OrthoDB" id="9800237at2"/>
<dbReference type="GO" id="GO:0005835">
    <property type="term" value="C:fatty acid synthase complex"/>
    <property type="evidence" value="ECO:0007669"/>
    <property type="project" value="InterPro"/>
</dbReference>
<dbReference type="PANTHER" id="PTHR43841:SF3">
    <property type="entry name" value="(3R)-HYDROXYACYL-ACP DEHYDRATASE SUBUNIT HADB"/>
    <property type="match status" value="1"/>
</dbReference>
<dbReference type="RefSeq" id="WP_109276929.1">
    <property type="nucleotide sequence ID" value="NZ_QFKX01000008.1"/>
</dbReference>
<dbReference type="Pfam" id="PF01575">
    <property type="entry name" value="MaoC_dehydratas"/>
    <property type="match status" value="1"/>
</dbReference>
<feature type="domain" description="MaoC-like" evidence="3">
    <location>
        <begin position="16"/>
        <end position="105"/>
    </location>
</feature>
<dbReference type="InterPro" id="IPR003965">
    <property type="entry name" value="Fatty_acid_synthase"/>
</dbReference>
<protein>
    <submittedName>
        <fullName evidence="4">Acyl dehydratase</fullName>
    </submittedName>
</protein>
<gene>
    <name evidence="4" type="ORF">DEO23_15450</name>
</gene>